<dbReference type="Proteomes" id="UP000195569">
    <property type="component" value="Unassembled WGS sequence"/>
</dbReference>
<gene>
    <name evidence="1" type="ORF">BN2476_1340011</name>
</gene>
<name>A0A1N7SWD0_9BURK</name>
<dbReference type="AlphaFoldDB" id="A0A1N7SWD0"/>
<protein>
    <submittedName>
        <fullName evidence="1">Membrane protein</fullName>
    </submittedName>
</protein>
<comment type="caution">
    <text evidence="1">The sequence shown here is derived from an EMBL/GenBank/DDBJ whole genome shotgun (WGS) entry which is preliminary data.</text>
</comment>
<dbReference type="EMBL" id="CYGY02000134">
    <property type="protein sequence ID" value="SIT51723.1"/>
    <property type="molecule type" value="Genomic_DNA"/>
</dbReference>
<sequence>MTSLHPWWQRPFGIGIVIALTSDSNNPHWRLPGMRDAEQLRDSLNRAAIALRDAKGIREFNMGRIQVDDFCAIVAAIR</sequence>
<reference evidence="1" key="1">
    <citation type="submission" date="2016-12" db="EMBL/GenBank/DDBJ databases">
        <authorList>
            <person name="Moulin L."/>
        </authorList>
    </citation>
    <scope>NUCLEOTIDE SEQUENCE [LARGE SCALE GENOMIC DNA]</scope>
    <source>
        <strain evidence="1">STM 7183</strain>
    </source>
</reference>
<organism evidence="1 2">
    <name type="scientific">Paraburkholderia piptadeniae</name>
    <dbReference type="NCBI Taxonomy" id="1701573"/>
    <lineage>
        <taxon>Bacteria</taxon>
        <taxon>Pseudomonadati</taxon>
        <taxon>Pseudomonadota</taxon>
        <taxon>Betaproteobacteria</taxon>
        <taxon>Burkholderiales</taxon>
        <taxon>Burkholderiaceae</taxon>
        <taxon>Paraburkholderia</taxon>
    </lineage>
</organism>
<proteinExistence type="predicted"/>
<evidence type="ECO:0000313" key="1">
    <source>
        <dbReference type="EMBL" id="SIT51723.1"/>
    </source>
</evidence>
<keyword evidence="2" id="KW-1185">Reference proteome</keyword>
<evidence type="ECO:0000313" key="2">
    <source>
        <dbReference type="Proteomes" id="UP000195569"/>
    </source>
</evidence>
<accession>A0A1N7SWD0</accession>